<comment type="similarity">
    <text evidence="3 6">Belongs to the glycosyl hydrolase 47 family.</text>
</comment>
<accession>A0ABR4P8F8</accession>
<evidence type="ECO:0000256" key="3">
    <source>
        <dbReference type="ARBA" id="ARBA00007658"/>
    </source>
</evidence>
<dbReference type="PANTHER" id="PTHR11742:SF49">
    <property type="entry name" value="ALPHA-1,2-MANNOSIDASE"/>
    <property type="match status" value="1"/>
</dbReference>
<dbReference type="InterPro" id="IPR012341">
    <property type="entry name" value="6hp_glycosidase-like_sf"/>
</dbReference>
<keyword evidence="8" id="KW-1185">Reference proteome</keyword>
<dbReference type="PANTHER" id="PTHR11742">
    <property type="entry name" value="MANNOSYL-OLIGOSACCHARIDE ALPHA-1,2-MANNOSIDASE-RELATED"/>
    <property type="match status" value="1"/>
</dbReference>
<evidence type="ECO:0000256" key="2">
    <source>
        <dbReference type="ARBA" id="ARBA00004922"/>
    </source>
</evidence>
<reference evidence="7 8" key="1">
    <citation type="submission" date="2024-06" db="EMBL/GenBank/DDBJ databases">
        <title>Complete genome of Phlyctema vagabunda strain 19-DSS-EL-015.</title>
        <authorList>
            <person name="Fiorenzani C."/>
        </authorList>
    </citation>
    <scope>NUCLEOTIDE SEQUENCE [LARGE SCALE GENOMIC DNA]</scope>
    <source>
        <strain evidence="7 8">19-DSS-EL-015</strain>
    </source>
</reference>
<evidence type="ECO:0000256" key="6">
    <source>
        <dbReference type="RuleBase" id="RU361193"/>
    </source>
</evidence>
<name>A0ABR4P8F8_9HELO</name>
<dbReference type="SUPFAM" id="SSF48225">
    <property type="entry name" value="Seven-hairpin glycosidases"/>
    <property type="match status" value="1"/>
</dbReference>
<dbReference type="Proteomes" id="UP001629113">
    <property type="component" value="Unassembled WGS sequence"/>
</dbReference>
<dbReference type="Gene3D" id="1.50.10.10">
    <property type="match status" value="1"/>
</dbReference>
<evidence type="ECO:0000256" key="4">
    <source>
        <dbReference type="ARBA" id="ARBA00022801"/>
    </source>
</evidence>
<dbReference type="Pfam" id="PF01532">
    <property type="entry name" value="Glyco_hydro_47"/>
    <property type="match status" value="1"/>
</dbReference>
<comment type="cofactor">
    <cofactor evidence="1">
        <name>Ca(2+)</name>
        <dbReference type="ChEBI" id="CHEBI:29108"/>
    </cofactor>
</comment>
<dbReference type="EMBL" id="JBFCZG010000007">
    <property type="protein sequence ID" value="KAL3419600.1"/>
    <property type="molecule type" value="Genomic_DNA"/>
</dbReference>
<comment type="pathway">
    <text evidence="2">Protein modification; protein glycosylation.</text>
</comment>
<sequence>MSFTRGRTLTVFIVVCVLFLYSSSSRLQHYRTAYQQAPGALPIEEQKNDRFNWARVSQKFPIDSVRELPISKPNAIPRIQHQFGKETTVERKIRIARLNQVKGNFTHAWKGYTEHAWLRDEVKPLSGGSHDPFGGWAATLVDSLDTLIIMGLDKEFKEAVEAIKTIDFSTCALQELNVFETTIRYLGGFLSAYDLSGGKHPILLQKAVELGDMLYKAFDTPNRMPITRWNFKAAMDGVVQEAGDNALVSEIGSLTLEFTRLSQISGDMRYFDATQRIMDVFEEQQDKTKLPGMWPVVVNTKSQDFTGHSGFTIGGMADSLYEYLPKQHILLGGATQQYRRLYEYSIIAIKRNIFYRPMTKTGEDIRLAGQVDSNGETRFSDLKTEPQAQHLGCFAGGMVAVAAKVFQNDDDLALARKLVEGCLWAYEVMPLGIMPEIMHVVPCENEKSCPWDEQRWHQYINEKHTDGDDVEAKIRQNRLAPGVTKVDDGRYILRPEAIESVFILYRITGDPSLRERAWNMFTAIVKHTVTDIAHAALDDCTVQNPTKSDRMESFWLAETLKYFYLIFSEPDIVSLDEYVLNTEAHPFKRSS</sequence>
<comment type="caution">
    <text evidence="7">The sequence shown here is derived from an EMBL/GenBank/DDBJ whole genome shotgun (WGS) entry which is preliminary data.</text>
</comment>
<evidence type="ECO:0000313" key="7">
    <source>
        <dbReference type="EMBL" id="KAL3419600.1"/>
    </source>
</evidence>
<protein>
    <recommendedName>
        <fullName evidence="6">alpha-1,2-Mannosidase</fullName>
        <ecNumber evidence="6">3.2.1.-</ecNumber>
    </recommendedName>
</protein>
<dbReference type="InterPro" id="IPR036026">
    <property type="entry name" value="Seven-hairpin_glycosidases"/>
</dbReference>
<gene>
    <name evidence="7" type="ORF">PVAG01_08098</name>
</gene>
<evidence type="ECO:0000313" key="8">
    <source>
        <dbReference type="Proteomes" id="UP001629113"/>
    </source>
</evidence>
<keyword evidence="5" id="KW-1015">Disulfide bond</keyword>
<evidence type="ECO:0000256" key="5">
    <source>
        <dbReference type="ARBA" id="ARBA00023157"/>
    </source>
</evidence>
<proteinExistence type="inferred from homology"/>
<dbReference type="PRINTS" id="PR00747">
    <property type="entry name" value="GLYHDRLASE47"/>
</dbReference>
<organism evidence="7 8">
    <name type="scientific">Phlyctema vagabunda</name>
    <dbReference type="NCBI Taxonomy" id="108571"/>
    <lineage>
        <taxon>Eukaryota</taxon>
        <taxon>Fungi</taxon>
        <taxon>Dikarya</taxon>
        <taxon>Ascomycota</taxon>
        <taxon>Pezizomycotina</taxon>
        <taxon>Leotiomycetes</taxon>
        <taxon>Helotiales</taxon>
        <taxon>Dermateaceae</taxon>
        <taxon>Phlyctema</taxon>
    </lineage>
</organism>
<dbReference type="EC" id="3.2.1.-" evidence="6"/>
<dbReference type="InterPro" id="IPR001382">
    <property type="entry name" value="Glyco_hydro_47"/>
</dbReference>
<evidence type="ECO:0000256" key="1">
    <source>
        <dbReference type="ARBA" id="ARBA00001913"/>
    </source>
</evidence>
<keyword evidence="6" id="KW-0326">Glycosidase</keyword>
<dbReference type="InterPro" id="IPR050749">
    <property type="entry name" value="Glycosyl_Hydrolase_47"/>
</dbReference>
<keyword evidence="4 6" id="KW-0378">Hydrolase</keyword>